<evidence type="ECO:0000313" key="1">
    <source>
        <dbReference type="EMBL" id="CAD6206671.1"/>
    </source>
</evidence>
<protein>
    <submittedName>
        <fullName evidence="1">Uncharacterized protein</fullName>
    </submittedName>
</protein>
<gene>
    <name evidence="1" type="ORF">NCGR_LOCUS4350</name>
</gene>
<dbReference type="Gene3D" id="3.40.50.1820">
    <property type="entry name" value="alpha/beta hydrolase"/>
    <property type="match status" value="1"/>
</dbReference>
<dbReference type="AlphaFoldDB" id="A0A811MM61"/>
<evidence type="ECO:0000313" key="2">
    <source>
        <dbReference type="Proteomes" id="UP000604825"/>
    </source>
</evidence>
<dbReference type="EMBL" id="CAJGYO010000001">
    <property type="protein sequence ID" value="CAD6206671.1"/>
    <property type="molecule type" value="Genomic_DNA"/>
</dbReference>
<keyword evidence="2" id="KW-1185">Reference proteome</keyword>
<dbReference type="Proteomes" id="UP000604825">
    <property type="component" value="Unassembled WGS sequence"/>
</dbReference>
<proteinExistence type="predicted"/>
<name>A0A811MM61_9POAL</name>
<organism evidence="1 2">
    <name type="scientific">Miscanthus lutarioriparius</name>
    <dbReference type="NCBI Taxonomy" id="422564"/>
    <lineage>
        <taxon>Eukaryota</taxon>
        <taxon>Viridiplantae</taxon>
        <taxon>Streptophyta</taxon>
        <taxon>Embryophyta</taxon>
        <taxon>Tracheophyta</taxon>
        <taxon>Spermatophyta</taxon>
        <taxon>Magnoliopsida</taxon>
        <taxon>Liliopsida</taxon>
        <taxon>Poales</taxon>
        <taxon>Poaceae</taxon>
        <taxon>PACMAD clade</taxon>
        <taxon>Panicoideae</taxon>
        <taxon>Andropogonodae</taxon>
        <taxon>Andropogoneae</taxon>
        <taxon>Saccharinae</taxon>
        <taxon>Miscanthus</taxon>
    </lineage>
</organism>
<sequence length="72" mass="7911">MEKLWAVVCLEATDALDDPWVNPLAATALSLRDLPCERVLVCAAELDSLPNGSRILIPSQHAAIRKRLNRSC</sequence>
<reference evidence="1" key="1">
    <citation type="submission" date="2020-10" db="EMBL/GenBank/DDBJ databases">
        <authorList>
            <person name="Han B."/>
            <person name="Lu T."/>
            <person name="Zhao Q."/>
            <person name="Huang X."/>
            <person name="Zhao Y."/>
        </authorList>
    </citation>
    <scope>NUCLEOTIDE SEQUENCE</scope>
</reference>
<dbReference type="OrthoDB" id="408631at2759"/>
<accession>A0A811MM61</accession>
<comment type="caution">
    <text evidence="1">The sequence shown here is derived from an EMBL/GenBank/DDBJ whole genome shotgun (WGS) entry which is preliminary data.</text>
</comment>
<dbReference type="InterPro" id="IPR029058">
    <property type="entry name" value="AB_hydrolase_fold"/>
</dbReference>